<keyword evidence="3" id="KW-0812">Transmembrane</keyword>
<keyword evidence="3" id="KW-1133">Transmembrane helix</keyword>
<dbReference type="STRING" id="476157.GCA_001663155_00743"/>
<evidence type="ECO:0000313" key="6">
    <source>
        <dbReference type="Proteomes" id="UP000320547"/>
    </source>
</evidence>
<dbReference type="GO" id="GO:0000271">
    <property type="term" value="P:polysaccharide biosynthetic process"/>
    <property type="evidence" value="ECO:0007669"/>
    <property type="project" value="UniProtKB-KW"/>
</dbReference>
<evidence type="ECO:0000256" key="3">
    <source>
        <dbReference type="SAM" id="Phobius"/>
    </source>
</evidence>
<keyword evidence="6" id="KW-1185">Reference proteome</keyword>
<proteinExistence type="inferred from homology"/>
<evidence type="ECO:0000313" key="5">
    <source>
        <dbReference type="EMBL" id="TWJ06533.1"/>
    </source>
</evidence>
<evidence type="ECO:0000259" key="4">
    <source>
        <dbReference type="Pfam" id="PF02397"/>
    </source>
</evidence>
<dbReference type="Pfam" id="PF03808">
    <property type="entry name" value="Glyco_tran_WecG"/>
    <property type="match status" value="1"/>
</dbReference>
<reference evidence="5 6" key="1">
    <citation type="submission" date="2019-07" db="EMBL/GenBank/DDBJ databases">
        <title>Genomic Encyclopedia of Archaeal and Bacterial Type Strains, Phase II (KMG-II): from individual species to whole genera.</title>
        <authorList>
            <person name="Goeker M."/>
        </authorList>
    </citation>
    <scope>NUCLEOTIDE SEQUENCE [LARGE SCALE GENOMIC DNA]</scope>
    <source>
        <strain evidence="5 6">ATCC BAA-2084</strain>
    </source>
</reference>
<dbReference type="OrthoDB" id="9808602at2"/>
<dbReference type="CDD" id="cd06533">
    <property type="entry name" value="Glyco_transf_WecG_TagA"/>
    <property type="match status" value="1"/>
</dbReference>
<dbReference type="EMBL" id="VLLK01000002">
    <property type="protein sequence ID" value="TWJ06533.1"/>
    <property type="molecule type" value="Genomic_DNA"/>
</dbReference>
<dbReference type="InterPro" id="IPR003362">
    <property type="entry name" value="Bact_transf"/>
</dbReference>
<comment type="caution">
    <text evidence="5">The sequence shown here is derived from an EMBL/GenBank/DDBJ whole genome shotgun (WGS) entry which is preliminary data.</text>
</comment>
<evidence type="ECO:0000256" key="1">
    <source>
        <dbReference type="ARBA" id="ARBA00006464"/>
    </source>
</evidence>
<keyword evidence="3" id="KW-0472">Membrane</keyword>
<dbReference type="Pfam" id="PF02397">
    <property type="entry name" value="Bac_transf"/>
    <property type="match status" value="1"/>
</dbReference>
<keyword evidence="2" id="KW-0270">Exopolysaccharide synthesis</keyword>
<dbReference type="Proteomes" id="UP000320547">
    <property type="component" value="Unassembled WGS sequence"/>
</dbReference>
<accession>A0A562ULN6</accession>
<dbReference type="RefSeq" id="WP_067597511.1">
    <property type="nucleotide sequence ID" value="NZ_CP015963.1"/>
</dbReference>
<dbReference type="AlphaFoldDB" id="A0A562ULN6"/>
<name>A0A562ULN6_9SPHN</name>
<dbReference type="GO" id="GO:0016780">
    <property type="term" value="F:phosphotransferase activity, for other substituted phosphate groups"/>
    <property type="evidence" value="ECO:0007669"/>
    <property type="project" value="TreeGrafter"/>
</dbReference>
<dbReference type="InterPro" id="IPR004629">
    <property type="entry name" value="WecG_TagA_CpsF"/>
</dbReference>
<gene>
    <name evidence="5" type="ORF">JN10_2067</name>
</gene>
<dbReference type="NCBIfam" id="TIGR00696">
    <property type="entry name" value="wecG_tagA_cpsF"/>
    <property type="match status" value="1"/>
</dbReference>
<feature type="transmembrane region" description="Helical" evidence="3">
    <location>
        <begin position="289"/>
        <end position="308"/>
    </location>
</feature>
<dbReference type="PANTHER" id="PTHR30576">
    <property type="entry name" value="COLANIC BIOSYNTHESIS UDP-GLUCOSE LIPID CARRIER TRANSFERASE"/>
    <property type="match status" value="1"/>
</dbReference>
<dbReference type="PANTHER" id="PTHR30576:SF10">
    <property type="entry name" value="SLL5057 PROTEIN"/>
    <property type="match status" value="1"/>
</dbReference>
<comment type="similarity">
    <text evidence="1">Belongs to the bacterial sugar transferase family.</text>
</comment>
<evidence type="ECO:0000256" key="2">
    <source>
        <dbReference type="ARBA" id="ARBA00023169"/>
    </source>
</evidence>
<feature type="transmembrane region" description="Helical" evidence="3">
    <location>
        <begin position="252"/>
        <end position="269"/>
    </location>
</feature>
<protein>
    <submittedName>
        <fullName evidence="5">Exopolysaccharide biosynthesis WecB/TagA/CpsF family protein</fullName>
    </submittedName>
</protein>
<organism evidence="5 6">
    <name type="scientific">Altererythrobacter ishigakiensis</name>
    <dbReference type="NCBI Taxonomy" id="476157"/>
    <lineage>
        <taxon>Bacteria</taxon>
        <taxon>Pseudomonadati</taxon>
        <taxon>Pseudomonadota</taxon>
        <taxon>Alphaproteobacteria</taxon>
        <taxon>Sphingomonadales</taxon>
        <taxon>Erythrobacteraceae</taxon>
        <taxon>Altererythrobacter</taxon>
    </lineage>
</organism>
<feature type="domain" description="Bacterial sugar transferase" evidence="4">
    <location>
        <begin position="282"/>
        <end position="469"/>
    </location>
</feature>
<sequence length="475" mass="52670">MKHTPLKNFDTVSGAALSDFIEAGHEWPVARLFGLPLVCGAREEMARHIVSRVGASRASTINFINAHCVNQQRRDREYRDALEGSDLLLPDGIGMEIGAKLCGLKLGENLNGTDLFPALCREAATQGTGIFLLGGVPGAADGAADWATTHFPALRVAGTHSGYFSPEEEELLIERINRSRAGILLVGFGVPLQEKWIARNRHRITAPVVMGVGGLFDYYSGRIPRAPKLVRACKSEWVWRLAMEPRRMAKRYIWGNAVFLAYAAATGAANRGVFEKLNAAGKRVVDVVLASLAIMALLPILIVTAFAIRTEDRGPVLFRQTRIGEDGRPFSMIKFRSMYTDAEERRNALLAQSERDGTCFKMRNDPRITRTGRFIRRFSIDELPQLFNVLGGSMSLVGPRPALPSEVTTYRGSHWQRLQGKPGITCTWQVRGRAEIPFERQAIMDRAYLKRTNLWVDLKLLLCTPGAVFSGRGAY</sequence>